<name>A0A8K0WJM5_9HYPO</name>
<dbReference type="EMBL" id="JAGPXF010000001">
    <property type="protein sequence ID" value="KAH7263505.1"/>
    <property type="molecule type" value="Genomic_DNA"/>
</dbReference>
<evidence type="ECO:0000313" key="4">
    <source>
        <dbReference type="Proteomes" id="UP000813427"/>
    </source>
</evidence>
<gene>
    <name evidence="3" type="ORF">BKA59DRAFT_506524</name>
</gene>
<comment type="caution">
    <text evidence="3">The sequence shown here is derived from an EMBL/GenBank/DDBJ whole genome shotgun (WGS) entry which is preliminary data.</text>
</comment>
<feature type="compositionally biased region" description="Basic and acidic residues" evidence="1">
    <location>
        <begin position="20"/>
        <end position="44"/>
    </location>
</feature>
<keyword evidence="2" id="KW-0732">Signal</keyword>
<accession>A0A8K0WJM5</accession>
<evidence type="ECO:0000256" key="1">
    <source>
        <dbReference type="SAM" id="MobiDB-lite"/>
    </source>
</evidence>
<dbReference type="OrthoDB" id="5106408at2759"/>
<evidence type="ECO:0000313" key="3">
    <source>
        <dbReference type="EMBL" id="KAH7263505.1"/>
    </source>
</evidence>
<keyword evidence="4" id="KW-1185">Reference proteome</keyword>
<sequence length="144" mass="14853">MRFSKHVLPIAILLTGVIAAKDEESTTAVEKAKATEDKPSKTTADDSESNTAEATEEASATATGKDGKDKDSKTDKSDTKSGTKDKETASKTSTSVDGPTITWDPPAPKTTVPDINAGSPSPMTPGVLVLSLVFGITSLGMALL</sequence>
<feature type="signal peptide" evidence="2">
    <location>
        <begin position="1"/>
        <end position="19"/>
    </location>
</feature>
<proteinExistence type="predicted"/>
<feature type="compositionally biased region" description="Low complexity" evidence="1">
    <location>
        <begin position="49"/>
        <end position="64"/>
    </location>
</feature>
<feature type="compositionally biased region" description="Basic and acidic residues" evidence="1">
    <location>
        <begin position="65"/>
        <end position="89"/>
    </location>
</feature>
<dbReference type="Proteomes" id="UP000813427">
    <property type="component" value="Unassembled WGS sequence"/>
</dbReference>
<reference evidence="3" key="1">
    <citation type="journal article" date="2021" name="Nat. Commun.">
        <title>Genetic determinants of endophytism in the Arabidopsis root mycobiome.</title>
        <authorList>
            <person name="Mesny F."/>
            <person name="Miyauchi S."/>
            <person name="Thiergart T."/>
            <person name="Pickel B."/>
            <person name="Atanasova L."/>
            <person name="Karlsson M."/>
            <person name="Huettel B."/>
            <person name="Barry K.W."/>
            <person name="Haridas S."/>
            <person name="Chen C."/>
            <person name="Bauer D."/>
            <person name="Andreopoulos W."/>
            <person name="Pangilinan J."/>
            <person name="LaButti K."/>
            <person name="Riley R."/>
            <person name="Lipzen A."/>
            <person name="Clum A."/>
            <person name="Drula E."/>
            <person name="Henrissat B."/>
            <person name="Kohler A."/>
            <person name="Grigoriev I.V."/>
            <person name="Martin F.M."/>
            <person name="Hacquard S."/>
        </authorList>
    </citation>
    <scope>NUCLEOTIDE SEQUENCE</scope>
    <source>
        <strain evidence="3">MPI-SDFR-AT-0068</strain>
    </source>
</reference>
<protein>
    <recommendedName>
        <fullName evidence="5">Cell wall protein</fullName>
    </recommendedName>
</protein>
<feature type="chain" id="PRO_5035427811" description="Cell wall protein" evidence="2">
    <location>
        <begin position="20"/>
        <end position="144"/>
    </location>
</feature>
<evidence type="ECO:0008006" key="5">
    <source>
        <dbReference type="Google" id="ProtNLM"/>
    </source>
</evidence>
<dbReference type="AlphaFoldDB" id="A0A8K0WJM5"/>
<feature type="region of interest" description="Disordered" evidence="1">
    <location>
        <begin position="16"/>
        <end position="123"/>
    </location>
</feature>
<evidence type="ECO:0000256" key="2">
    <source>
        <dbReference type="SAM" id="SignalP"/>
    </source>
</evidence>
<organism evidence="3 4">
    <name type="scientific">Fusarium tricinctum</name>
    <dbReference type="NCBI Taxonomy" id="61284"/>
    <lineage>
        <taxon>Eukaryota</taxon>
        <taxon>Fungi</taxon>
        <taxon>Dikarya</taxon>
        <taxon>Ascomycota</taxon>
        <taxon>Pezizomycotina</taxon>
        <taxon>Sordariomycetes</taxon>
        <taxon>Hypocreomycetidae</taxon>
        <taxon>Hypocreales</taxon>
        <taxon>Nectriaceae</taxon>
        <taxon>Fusarium</taxon>
        <taxon>Fusarium tricinctum species complex</taxon>
    </lineage>
</organism>